<feature type="domain" description="Kringle" evidence="15">
    <location>
        <begin position="322"/>
        <end position="405"/>
    </location>
</feature>
<dbReference type="Gene3D" id="3.10.100.10">
    <property type="entry name" value="Mannose-Binding Protein A, subunit A"/>
    <property type="match status" value="2"/>
</dbReference>
<dbReference type="Gene3D" id="2.10.25.10">
    <property type="entry name" value="Laminin"/>
    <property type="match status" value="4"/>
</dbReference>
<evidence type="ECO:0000259" key="12">
    <source>
        <dbReference type="PROSITE" id="PS01180"/>
    </source>
</evidence>
<dbReference type="Pfam" id="PF00008">
    <property type="entry name" value="EGF"/>
    <property type="match status" value="2"/>
</dbReference>
<dbReference type="PROSITE" id="PS01180">
    <property type="entry name" value="CUB"/>
    <property type="match status" value="1"/>
</dbReference>
<dbReference type="InterPro" id="IPR035976">
    <property type="entry name" value="Sushi/SCR/CCP_sf"/>
</dbReference>
<dbReference type="PROSITE" id="PS00021">
    <property type="entry name" value="KRINGLE_1"/>
    <property type="match status" value="1"/>
</dbReference>
<dbReference type="SMART" id="SM00179">
    <property type="entry name" value="EGF_CA"/>
    <property type="match status" value="4"/>
</dbReference>
<dbReference type="GO" id="GO:0005509">
    <property type="term" value="F:calcium ion binding"/>
    <property type="evidence" value="ECO:0007669"/>
    <property type="project" value="InterPro"/>
</dbReference>
<dbReference type="InterPro" id="IPR000742">
    <property type="entry name" value="EGF"/>
</dbReference>
<feature type="region of interest" description="Disordered" evidence="11">
    <location>
        <begin position="442"/>
        <end position="463"/>
    </location>
</feature>
<evidence type="ECO:0000256" key="5">
    <source>
        <dbReference type="ARBA" id="ARBA00023157"/>
    </source>
</evidence>
<evidence type="ECO:0000256" key="1">
    <source>
        <dbReference type="ARBA" id="ARBA00022536"/>
    </source>
</evidence>
<feature type="disulfide bond" evidence="8">
    <location>
        <begin position="367"/>
        <end position="390"/>
    </location>
</feature>
<dbReference type="PANTHER" id="PTHR46490:SF6">
    <property type="entry name" value="ASIALOGLYCOPROTEIN RECEPTOR 1-LIKE-RELATED"/>
    <property type="match status" value="1"/>
</dbReference>
<evidence type="ECO:0000259" key="14">
    <source>
        <dbReference type="PROSITE" id="PS50041"/>
    </source>
</evidence>
<organism evidence="18 19">
    <name type="scientific">Littorina saxatilis</name>
    <dbReference type="NCBI Taxonomy" id="31220"/>
    <lineage>
        <taxon>Eukaryota</taxon>
        <taxon>Metazoa</taxon>
        <taxon>Spiralia</taxon>
        <taxon>Lophotrochozoa</taxon>
        <taxon>Mollusca</taxon>
        <taxon>Gastropoda</taxon>
        <taxon>Caenogastropoda</taxon>
        <taxon>Littorinimorpha</taxon>
        <taxon>Littorinoidea</taxon>
        <taxon>Littorinidae</taxon>
        <taxon>Littorina</taxon>
    </lineage>
</organism>
<feature type="domain" description="EGF-like" evidence="13">
    <location>
        <begin position="956"/>
        <end position="995"/>
    </location>
</feature>
<evidence type="ECO:0000259" key="13">
    <source>
        <dbReference type="PROSITE" id="PS50026"/>
    </source>
</evidence>
<name>A0AAN9BT90_9CAEN</name>
<keyword evidence="8" id="KW-0420">Kringle</keyword>
<comment type="caution">
    <text evidence="18">The sequence shown here is derived from an EMBL/GenBank/DDBJ whole genome shotgun (WGS) entry which is preliminary data.</text>
</comment>
<feature type="disulfide bond" evidence="7">
    <location>
        <begin position="776"/>
        <end position="785"/>
    </location>
</feature>
<reference evidence="18 19" key="1">
    <citation type="submission" date="2024-02" db="EMBL/GenBank/DDBJ databases">
        <title>Chromosome-scale genome assembly of the rough periwinkle Littorina saxatilis.</title>
        <authorList>
            <person name="De Jode A."/>
            <person name="Faria R."/>
            <person name="Formenti G."/>
            <person name="Sims Y."/>
            <person name="Smith T.P."/>
            <person name="Tracey A."/>
            <person name="Wood J.M.D."/>
            <person name="Zagrodzka Z.B."/>
            <person name="Johannesson K."/>
            <person name="Butlin R.K."/>
            <person name="Leder E.H."/>
        </authorList>
    </citation>
    <scope>NUCLEOTIDE SEQUENCE [LARGE SCALE GENOMIC DNA]</scope>
    <source>
        <strain evidence="18">Snail1</strain>
        <tissue evidence="18">Muscle</tissue>
    </source>
</reference>
<dbReference type="InterPro" id="IPR052309">
    <property type="entry name" value="C-type_Lectin_Domain_Fam1"/>
</dbReference>
<feature type="domain" description="C-type lectin" evidence="14">
    <location>
        <begin position="1012"/>
        <end position="1128"/>
    </location>
</feature>
<dbReference type="InterPro" id="IPR003582">
    <property type="entry name" value="ShKT_dom"/>
</dbReference>
<dbReference type="Pfam" id="PF00431">
    <property type="entry name" value="CUB"/>
    <property type="match status" value="1"/>
</dbReference>
<dbReference type="InterPro" id="IPR013806">
    <property type="entry name" value="Kringle-like"/>
</dbReference>
<dbReference type="PROSITE" id="PS01186">
    <property type="entry name" value="EGF_2"/>
    <property type="match status" value="1"/>
</dbReference>
<dbReference type="PROSITE" id="PS51670">
    <property type="entry name" value="SHKT"/>
    <property type="match status" value="4"/>
</dbReference>
<dbReference type="SUPFAM" id="SSF56436">
    <property type="entry name" value="C-type lectin-like"/>
    <property type="match status" value="2"/>
</dbReference>
<feature type="domain" description="EGF-like" evidence="13">
    <location>
        <begin position="710"/>
        <end position="746"/>
    </location>
</feature>
<feature type="domain" description="CUB" evidence="12">
    <location>
        <begin position="196"/>
        <end position="310"/>
    </location>
</feature>
<dbReference type="PROSITE" id="PS50923">
    <property type="entry name" value="SUSHI"/>
    <property type="match status" value="1"/>
</dbReference>
<feature type="domain" description="ShKT" evidence="17">
    <location>
        <begin position="120"/>
        <end position="152"/>
    </location>
</feature>
<feature type="domain" description="C-type lectin" evidence="14">
    <location>
        <begin position="510"/>
        <end position="619"/>
    </location>
</feature>
<dbReference type="FunFam" id="2.10.25.10:FF:000122">
    <property type="entry name" value="Protein crumbs homolog 2"/>
    <property type="match status" value="3"/>
</dbReference>
<dbReference type="Gene3D" id="2.60.120.290">
    <property type="entry name" value="Spermadhesin, CUB domain"/>
    <property type="match status" value="1"/>
</dbReference>
<dbReference type="InterPro" id="IPR000001">
    <property type="entry name" value="Kringle"/>
</dbReference>
<evidence type="ECO:0000256" key="2">
    <source>
        <dbReference type="ARBA" id="ARBA00022729"/>
    </source>
</evidence>
<dbReference type="SUPFAM" id="SSF57535">
    <property type="entry name" value="Complement control module/SCR domain"/>
    <property type="match status" value="1"/>
</dbReference>
<keyword evidence="3" id="KW-0430">Lectin</keyword>
<dbReference type="SUPFAM" id="SSF57196">
    <property type="entry name" value="EGF/Laminin"/>
    <property type="match status" value="4"/>
</dbReference>
<dbReference type="Pfam" id="PF12661">
    <property type="entry name" value="hEGF"/>
    <property type="match status" value="2"/>
</dbReference>
<dbReference type="InterPro" id="IPR035914">
    <property type="entry name" value="Sperma_CUB_dom_sf"/>
</dbReference>
<dbReference type="PROSITE" id="PS50070">
    <property type="entry name" value="KRINGLE_2"/>
    <property type="match status" value="1"/>
</dbReference>
<dbReference type="SMART" id="SM00254">
    <property type="entry name" value="ShKT"/>
    <property type="match status" value="8"/>
</dbReference>
<feature type="disulfide bond" evidence="10">
    <location>
        <begin position="918"/>
        <end position="952"/>
    </location>
</feature>
<evidence type="ECO:0000259" key="17">
    <source>
        <dbReference type="PROSITE" id="PS51670"/>
    </source>
</evidence>
<evidence type="ECO:0000256" key="4">
    <source>
        <dbReference type="ARBA" id="ARBA00022737"/>
    </source>
</evidence>
<dbReference type="EMBL" id="JBAMIC010000003">
    <property type="protein sequence ID" value="KAK7110739.1"/>
    <property type="molecule type" value="Genomic_DNA"/>
</dbReference>
<keyword evidence="6" id="KW-0325">Glycoprotein</keyword>
<feature type="domain" description="Sushi" evidence="16">
    <location>
        <begin position="443"/>
        <end position="502"/>
    </location>
</feature>
<sequence length="1133" mass="123510">MGTKPNGNSKSGTTPDADITTDSVKFYYCCRRDGIVAEPVDFANTKPFALVQQSAWGCQQIKGMGVYARAYSLMDPLLSDVFSASADGPRNFRSTETGETFFYYCYYYPRSDNSFPMPTCADREGQCPSLANSGQCHVPSVLTSCPYSCNTCPGPQGGSGTCTDTDSTCDPASCASYSTAQLEGCKFTCRQCPEFCGGLITLTDTDRSRTITSPNYPLNYDNSMDCFWQIKGPEDSFLVMKFDDFDLAGSGFSCSDNLDINYGLQGQEGLHYCGQDMFETIRSIDNVIEMRLITDFRNTGKGFNATVTLVSPEDHCYDLGKSGQNYRGNVNYTRDFKICLPWDEVKHCRHSAYAPYDLLDGLDKNYCRNPGDGLRPWCYYESGKCRRNYCDVCGLESAYDTIDDCDAFKTAGSCANEAEARAKCARTCQDQLPAPNTAAYTDIQCTSPPTSPPDGTPTTTLQGPYSLGDTVTFTCSDTPSFFRLTTCLSDGSWSPIGYACGGCPEDWAYYRGHCYKEQREAMDYNNARGRCQSLGADMVEARDEEAIRFLILLRDDGHRQWMGLKRDHTRGYHVWQDGTEPTPSFWNARDARGSDCAVLQADKTWVSFYCENEALFVCRLQARVAGVCADLISNCASRIADDPAVCTDQPDFAQLLCPNSCHVGNCQGAVSDRCSPSPCQNGGTCQVQSGSYTCTCADQYEGTNCQTMTVSDPCFPSPCQNGGSCQVQSGSYTCTCTDQYEGTNCQTVKVSDPCSPSPCQNGGSCQVQSGSYTCTCSNEYEGTNCQREAVQAVGGCVDTDGSCSTWVTQGGCTGPRKHYVLHACRDSCSFCDDNAAACVDKNTYCAYWADEYDPPQCPVNPGYMLPNCQKSCGLCDGEGCVDQQSNCYQLAQRGECESNDSVKAVCPHACGLCFNPLCPDLAEDCSVRAAQGDCSLYTEDMESNCPYSCGKCREYMSNPCYGAPCQHGGTCTVDTTNTNGFTCTCAEGYLGDTCASKEPDPVATCAAGWSQSQGACYKRSTGRQKYDQAQAECATGMASSVATIKSEEEKNFVNNLAGTIVWLGGDKRDKANFTWSDGTLVKDGYSAWRKGEPNGKVGTLSDVNCMIMTSMGQWVDYTCTGRKRFFVCKYPLS</sequence>
<keyword evidence="1 7" id="KW-0245">EGF-like domain</keyword>
<keyword evidence="5 7" id="KW-1015">Disulfide bond</keyword>
<evidence type="ECO:0000256" key="7">
    <source>
        <dbReference type="PROSITE-ProRule" id="PRU00076"/>
    </source>
</evidence>
<dbReference type="CDD" id="cd00054">
    <property type="entry name" value="EGF_CA"/>
    <property type="match status" value="4"/>
</dbReference>
<proteinExistence type="predicted"/>
<feature type="disulfide bond" evidence="8">
    <location>
        <begin position="339"/>
        <end position="378"/>
    </location>
</feature>
<dbReference type="GO" id="GO:0030246">
    <property type="term" value="F:carbohydrate binding"/>
    <property type="evidence" value="ECO:0007669"/>
    <property type="project" value="UniProtKB-KW"/>
</dbReference>
<dbReference type="SMART" id="SM00034">
    <property type="entry name" value="CLECT"/>
    <property type="match status" value="2"/>
</dbReference>
<evidence type="ECO:0000259" key="16">
    <source>
        <dbReference type="PROSITE" id="PS50923"/>
    </source>
</evidence>
<evidence type="ECO:0000256" key="11">
    <source>
        <dbReference type="SAM" id="MobiDB-lite"/>
    </source>
</evidence>
<dbReference type="SUPFAM" id="SSF57440">
    <property type="entry name" value="Kringle-like"/>
    <property type="match status" value="1"/>
</dbReference>
<feature type="domain" description="ShKT" evidence="17">
    <location>
        <begin position="831"/>
        <end position="875"/>
    </location>
</feature>
<dbReference type="PROSITE" id="PS50041">
    <property type="entry name" value="C_TYPE_LECTIN_2"/>
    <property type="match status" value="2"/>
</dbReference>
<evidence type="ECO:0000313" key="19">
    <source>
        <dbReference type="Proteomes" id="UP001374579"/>
    </source>
</evidence>
<dbReference type="PROSITE" id="PS00022">
    <property type="entry name" value="EGF_1"/>
    <property type="match status" value="4"/>
</dbReference>
<evidence type="ECO:0000256" key="9">
    <source>
        <dbReference type="PROSITE-ProRule" id="PRU00302"/>
    </source>
</evidence>
<dbReference type="CDD" id="cd00037">
    <property type="entry name" value="CLECT"/>
    <property type="match status" value="1"/>
</dbReference>
<feature type="domain" description="ShKT" evidence="17">
    <location>
        <begin position="880"/>
        <end position="913"/>
    </location>
</feature>
<keyword evidence="19" id="KW-1185">Reference proteome</keyword>
<keyword evidence="2" id="KW-0732">Signal</keyword>
<evidence type="ECO:0000256" key="3">
    <source>
        <dbReference type="ARBA" id="ARBA00022734"/>
    </source>
</evidence>
<dbReference type="InterPro" id="IPR000436">
    <property type="entry name" value="Sushi_SCR_CCP_dom"/>
</dbReference>
<feature type="disulfide bond" evidence="7">
    <location>
        <begin position="736"/>
        <end position="745"/>
    </location>
</feature>
<feature type="domain" description="EGF-like" evidence="13">
    <location>
        <begin position="670"/>
        <end position="706"/>
    </location>
</feature>
<feature type="disulfide bond" evidence="7">
    <location>
        <begin position="696"/>
        <end position="705"/>
    </location>
</feature>
<dbReference type="CDD" id="cd00041">
    <property type="entry name" value="CUB"/>
    <property type="match status" value="1"/>
</dbReference>
<keyword evidence="4" id="KW-0677">Repeat</keyword>
<evidence type="ECO:0000256" key="10">
    <source>
        <dbReference type="PROSITE-ProRule" id="PRU01005"/>
    </source>
</evidence>
<gene>
    <name evidence="18" type="ORF">V1264_014565</name>
</gene>
<dbReference type="InterPro" id="IPR001304">
    <property type="entry name" value="C-type_lectin-like"/>
</dbReference>
<comment type="caution">
    <text evidence="7">Lacks conserved residue(s) required for the propagation of feature annotation.</text>
</comment>
<accession>A0AAN9BT90</accession>
<evidence type="ECO:0000256" key="6">
    <source>
        <dbReference type="ARBA" id="ARBA00023180"/>
    </source>
</evidence>
<dbReference type="SMART" id="SM00181">
    <property type="entry name" value="EGF"/>
    <property type="match status" value="5"/>
</dbReference>
<dbReference type="InterPro" id="IPR016187">
    <property type="entry name" value="CTDL_fold"/>
</dbReference>
<protein>
    <submittedName>
        <fullName evidence="18">Uncharacterized protein</fullName>
    </submittedName>
</protein>
<evidence type="ECO:0000256" key="8">
    <source>
        <dbReference type="PROSITE-ProRule" id="PRU00121"/>
    </source>
</evidence>
<dbReference type="SMART" id="SM00042">
    <property type="entry name" value="CUB"/>
    <property type="match status" value="1"/>
</dbReference>
<dbReference type="InterPro" id="IPR016186">
    <property type="entry name" value="C-type_lectin-like/link_sf"/>
</dbReference>
<dbReference type="InterPro" id="IPR018378">
    <property type="entry name" value="C-type_lectin_CS"/>
</dbReference>
<feature type="disulfide bond" evidence="10">
    <location>
        <begin position="136"/>
        <end position="149"/>
    </location>
</feature>
<dbReference type="Pfam" id="PF01549">
    <property type="entry name" value="ShK"/>
    <property type="match status" value="7"/>
</dbReference>
<feature type="disulfide bond" evidence="10">
    <location>
        <begin position="127"/>
        <end position="145"/>
    </location>
</feature>
<keyword evidence="9" id="KW-0768">Sushi</keyword>
<dbReference type="AlphaFoldDB" id="A0AAN9BT90"/>
<dbReference type="PANTHER" id="PTHR46490">
    <property type="entry name" value="C-TYPE LECTIN DOMAIN FAMILY 12 MEMBER A-RELATED"/>
    <property type="match status" value="1"/>
</dbReference>
<feature type="disulfide bond" evidence="7">
    <location>
        <begin position="985"/>
        <end position="994"/>
    </location>
</feature>
<dbReference type="PROSITE" id="PS50026">
    <property type="entry name" value="EGF_3"/>
    <property type="match status" value="4"/>
</dbReference>
<dbReference type="InterPro" id="IPR000859">
    <property type="entry name" value="CUB_dom"/>
</dbReference>
<feature type="domain" description="ShKT" evidence="17">
    <location>
        <begin position="918"/>
        <end position="952"/>
    </location>
</feature>
<dbReference type="CDD" id="cd00033">
    <property type="entry name" value="CCP"/>
    <property type="match status" value="1"/>
</dbReference>
<dbReference type="SUPFAM" id="SSF49854">
    <property type="entry name" value="Spermadhesin, CUB domain"/>
    <property type="match status" value="1"/>
</dbReference>
<dbReference type="InterPro" id="IPR018056">
    <property type="entry name" value="Kringle_CS"/>
</dbReference>
<dbReference type="InterPro" id="IPR013032">
    <property type="entry name" value="EGF-like_CS"/>
</dbReference>
<dbReference type="SMART" id="SM00130">
    <property type="entry name" value="KR"/>
    <property type="match status" value="1"/>
</dbReference>
<evidence type="ECO:0000313" key="18">
    <source>
        <dbReference type="EMBL" id="KAK7110739.1"/>
    </source>
</evidence>
<feature type="domain" description="EGF-like" evidence="13">
    <location>
        <begin position="750"/>
        <end position="786"/>
    </location>
</feature>
<dbReference type="InterPro" id="IPR001881">
    <property type="entry name" value="EGF-like_Ca-bd_dom"/>
</dbReference>
<dbReference type="Proteomes" id="UP001374579">
    <property type="component" value="Unassembled WGS sequence"/>
</dbReference>
<dbReference type="PROSITE" id="PS00615">
    <property type="entry name" value="C_TYPE_LECTIN_1"/>
    <property type="match status" value="2"/>
</dbReference>
<evidence type="ECO:0000259" key="15">
    <source>
        <dbReference type="PROSITE" id="PS50070"/>
    </source>
</evidence>
<dbReference type="PRINTS" id="PR00018">
    <property type="entry name" value="KRINGLE"/>
</dbReference>